<sequence>MAVPAPPDCPAMEKMDARVHHNPAHPWEMAQNTARAKSRTERSLRSNQVKMALSTGQGTIARSARSPGGTIHDATPAASLVNDGIAIKWSKGQRHTIYPPQSRWPAVEKALKGNVFDSAAVQTMLGCTIQNLPNKCEHGQKVKVEKTVALTLKLRPIRQPWHTVCYMDKHRRESCLRMLSVSNRRLLVL</sequence>
<keyword evidence="2" id="KW-1185">Reference proteome</keyword>
<gene>
    <name evidence="1" type="ORF">T4D_2186</name>
</gene>
<evidence type="ECO:0000313" key="1">
    <source>
        <dbReference type="EMBL" id="KRY91263.1"/>
    </source>
</evidence>
<accession>A0A0V1FZD1</accession>
<comment type="caution">
    <text evidence="1">The sequence shown here is derived from an EMBL/GenBank/DDBJ whole genome shotgun (WGS) entry which is preliminary data.</text>
</comment>
<evidence type="ECO:0000313" key="2">
    <source>
        <dbReference type="Proteomes" id="UP000054995"/>
    </source>
</evidence>
<dbReference type="AlphaFoldDB" id="A0A0V1FZD1"/>
<reference evidence="1 2" key="1">
    <citation type="submission" date="2015-01" db="EMBL/GenBank/DDBJ databases">
        <title>Evolution of Trichinella species and genotypes.</title>
        <authorList>
            <person name="Korhonen P.K."/>
            <person name="Edoardo P."/>
            <person name="Giuseppe L.R."/>
            <person name="Gasser R.B."/>
        </authorList>
    </citation>
    <scope>NUCLEOTIDE SEQUENCE [LARGE SCALE GENOMIC DNA]</scope>
    <source>
        <strain evidence="1">ISS470</strain>
    </source>
</reference>
<dbReference type="Proteomes" id="UP000054995">
    <property type="component" value="Unassembled WGS sequence"/>
</dbReference>
<organism evidence="1 2">
    <name type="scientific">Trichinella pseudospiralis</name>
    <name type="common">Parasitic roundworm</name>
    <dbReference type="NCBI Taxonomy" id="6337"/>
    <lineage>
        <taxon>Eukaryota</taxon>
        <taxon>Metazoa</taxon>
        <taxon>Ecdysozoa</taxon>
        <taxon>Nematoda</taxon>
        <taxon>Enoplea</taxon>
        <taxon>Dorylaimia</taxon>
        <taxon>Trichinellida</taxon>
        <taxon>Trichinellidae</taxon>
        <taxon>Trichinella</taxon>
    </lineage>
</organism>
<protein>
    <submittedName>
        <fullName evidence="1">Uncharacterized protein</fullName>
    </submittedName>
</protein>
<dbReference type="EMBL" id="JYDT01000015">
    <property type="protein sequence ID" value="KRY91263.1"/>
    <property type="molecule type" value="Genomic_DNA"/>
</dbReference>
<name>A0A0V1FZD1_TRIPS</name>
<proteinExistence type="predicted"/>